<evidence type="ECO:0000313" key="2">
    <source>
        <dbReference type="Proteomes" id="UP001152658"/>
    </source>
</evidence>
<dbReference type="RefSeq" id="WP_168522113.1">
    <property type="nucleotide sequence ID" value="NZ_CALYLA010000019.1"/>
</dbReference>
<comment type="caution">
    <text evidence="1">The sequence shown here is derived from an EMBL/GenBank/DDBJ whole genome shotgun (WGS) entry which is preliminary data.</text>
</comment>
<sequence>MYSNETLADLICHEEMIMEGLDKNFWRLIKLPSPQIWEHTTVDGEEYSWVLAIVGNHCIYFNGISCTYSIAQFNNYWEIGTVKKESENLHELMTEIVRSRFMRP</sequence>
<reference evidence="1" key="1">
    <citation type="submission" date="2022-06" db="EMBL/GenBank/DDBJ databases">
        <authorList>
            <person name="Goudenege D."/>
            <person name="Le Roux F."/>
        </authorList>
    </citation>
    <scope>NUCLEOTIDE SEQUENCE</scope>
    <source>
        <strain evidence="1">12-063</strain>
    </source>
</reference>
<protein>
    <submittedName>
        <fullName evidence="1">Uncharacterized protein</fullName>
    </submittedName>
</protein>
<organism evidence="1 2">
    <name type="scientific">Vibrio aestuarianus</name>
    <dbReference type="NCBI Taxonomy" id="28171"/>
    <lineage>
        <taxon>Bacteria</taxon>
        <taxon>Pseudomonadati</taxon>
        <taxon>Pseudomonadota</taxon>
        <taxon>Gammaproteobacteria</taxon>
        <taxon>Vibrionales</taxon>
        <taxon>Vibrionaceae</taxon>
        <taxon>Vibrio</taxon>
    </lineage>
</organism>
<dbReference type="EMBL" id="CALYLK010000135">
    <property type="protein sequence ID" value="CAH8227458.1"/>
    <property type="molecule type" value="Genomic_DNA"/>
</dbReference>
<keyword evidence="2" id="KW-1185">Reference proteome</keyword>
<accession>A0ABM9FQ03</accession>
<proteinExistence type="predicted"/>
<gene>
    <name evidence="1" type="ORF">VAE063_940387</name>
</gene>
<name>A0ABM9FQ03_9VIBR</name>
<dbReference type="Proteomes" id="UP001152658">
    <property type="component" value="Unassembled WGS sequence"/>
</dbReference>
<evidence type="ECO:0000313" key="1">
    <source>
        <dbReference type="EMBL" id="CAH8227458.1"/>
    </source>
</evidence>